<keyword evidence="2" id="KW-0456">Lyase</keyword>
<dbReference type="SMART" id="SM01007">
    <property type="entry name" value="Aldolase_II"/>
    <property type="match status" value="1"/>
</dbReference>
<dbReference type="EMBL" id="JANJZL010000007">
    <property type="protein sequence ID" value="MCR2044662.1"/>
    <property type="molecule type" value="Genomic_DNA"/>
</dbReference>
<dbReference type="GO" id="GO:0005829">
    <property type="term" value="C:cytosol"/>
    <property type="evidence" value="ECO:0007669"/>
    <property type="project" value="TreeGrafter"/>
</dbReference>
<dbReference type="InterPro" id="IPR050197">
    <property type="entry name" value="Aldolase_class_II_sugar_metab"/>
</dbReference>
<feature type="domain" description="Class II aldolase/adducin N-terminal" evidence="3">
    <location>
        <begin position="10"/>
        <end position="186"/>
    </location>
</feature>
<dbReference type="Gene3D" id="3.40.225.10">
    <property type="entry name" value="Class II aldolase/adducin N-terminal domain"/>
    <property type="match status" value="1"/>
</dbReference>
<keyword evidence="1" id="KW-0479">Metal-binding</keyword>
<dbReference type="RefSeq" id="WP_042680924.1">
    <property type="nucleotide sequence ID" value="NZ_CABKTM010000025.1"/>
</dbReference>
<proteinExistence type="predicted"/>
<dbReference type="GO" id="GO:0046872">
    <property type="term" value="F:metal ion binding"/>
    <property type="evidence" value="ECO:0007669"/>
    <property type="project" value="UniProtKB-KW"/>
</dbReference>
<dbReference type="Proteomes" id="UP001142078">
    <property type="component" value="Unassembled WGS sequence"/>
</dbReference>
<comment type="caution">
    <text evidence="4">The sequence shown here is derived from an EMBL/GenBank/DDBJ whole genome shotgun (WGS) entry which is preliminary data.</text>
</comment>
<keyword evidence="5" id="KW-1185">Reference proteome</keyword>
<evidence type="ECO:0000256" key="1">
    <source>
        <dbReference type="ARBA" id="ARBA00022723"/>
    </source>
</evidence>
<evidence type="ECO:0000313" key="5">
    <source>
        <dbReference type="Proteomes" id="UP001142078"/>
    </source>
</evidence>
<dbReference type="InterPro" id="IPR001303">
    <property type="entry name" value="Aldolase_II/adducin_N"/>
</dbReference>
<dbReference type="PANTHER" id="PTHR22789">
    <property type="entry name" value="FUCULOSE PHOSPHATE ALDOLASE"/>
    <property type="match status" value="1"/>
</dbReference>
<name>A0A9X2MGJ6_9FIRM</name>
<reference evidence="4" key="1">
    <citation type="submission" date="2022-07" db="EMBL/GenBank/DDBJ databases">
        <title>Enhanced cultured diversity of the mouse gut microbiota enables custom-made synthetic communities.</title>
        <authorList>
            <person name="Afrizal A."/>
        </authorList>
    </citation>
    <scope>NUCLEOTIDE SEQUENCE</scope>
    <source>
        <strain evidence="4">DSM 29482</strain>
    </source>
</reference>
<dbReference type="InterPro" id="IPR036409">
    <property type="entry name" value="Aldolase_II/adducin_N_sf"/>
</dbReference>
<dbReference type="GO" id="GO:0016832">
    <property type="term" value="F:aldehyde-lyase activity"/>
    <property type="evidence" value="ECO:0007669"/>
    <property type="project" value="TreeGrafter"/>
</dbReference>
<evidence type="ECO:0000313" key="4">
    <source>
        <dbReference type="EMBL" id="MCR2044662.1"/>
    </source>
</evidence>
<dbReference type="OrthoDB" id="9786287at2"/>
<dbReference type="SUPFAM" id="SSF53639">
    <property type="entry name" value="AraD/HMP-PK domain-like"/>
    <property type="match status" value="1"/>
</dbReference>
<dbReference type="GO" id="GO:0019323">
    <property type="term" value="P:pentose catabolic process"/>
    <property type="evidence" value="ECO:0007669"/>
    <property type="project" value="TreeGrafter"/>
</dbReference>
<protein>
    <submittedName>
        <fullName evidence="4">Class II aldolase/adducin family protein</fullName>
    </submittedName>
</protein>
<organism evidence="4 5">
    <name type="scientific">Anaerosalibacter massiliensis</name>
    <dbReference type="NCBI Taxonomy" id="1347392"/>
    <lineage>
        <taxon>Bacteria</taxon>
        <taxon>Bacillati</taxon>
        <taxon>Bacillota</taxon>
        <taxon>Tissierellia</taxon>
        <taxon>Tissierellales</taxon>
        <taxon>Sporanaerobacteraceae</taxon>
        <taxon>Anaerosalibacter</taxon>
    </lineage>
</organism>
<gene>
    <name evidence="4" type="ORF">NSA23_11150</name>
</gene>
<dbReference type="AlphaFoldDB" id="A0A9X2MGJ6"/>
<dbReference type="PANTHER" id="PTHR22789:SF0">
    <property type="entry name" value="3-OXO-TETRONATE 4-PHOSPHATE DECARBOXYLASE-RELATED"/>
    <property type="match status" value="1"/>
</dbReference>
<sequence>MNLKYEKERREIIDIGIKMSDTKLVVGTWGNISRRINENLMAITPSGIDYSILEPKDIPILDLEGNIIDGKTKPSTEYNLHMEVYKCRKDTHAIVHTHSTYCTAFAIARKVIPATVEDLVQIVGGNVRVGEYALPGSLELAKNTIKALEGRNAAILANHGALAVGRNLNEALKIALILEKSAEATIYAKILGKVVELNDEDVKYMRDFYLNSYGQR</sequence>
<accession>A0A9X2MGJ6</accession>
<dbReference type="Pfam" id="PF00596">
    <property type="entry name" value="Aldolase_II"/>
    <property type="match status" value="1"/>
</dbReference>
<evidence type="ECO:0000259" key="3">
    <source>
        <dbReference type="SMART" id="SM01007"/>
    </source>
</evidence>
<evidence type="ECO:0000256" key="2">
    <source>
        <dbReference type="ARBA" id="ARBA00023239"/>
    </source>
</evidence>